<evidence type="ECO:0000256" key="7">
    <source>
        <dbReference type="ARBA" id="ARBA00038105"/>
    </source>
</evidence>
<organism evidence="11 12">
    <name type="scientific">Cymbomonas tetramitiformis</name>
    <dbReference type="NCBI Taxonomy" id="36881"/>
    <lineage>
        <taxon>Eukaryota</taxon>
        <taxon>Viridiplantae</taxon>
        <taxon>Chlorophyta</taxon>
        <taxon>Pyramimonadophyceae</taxon>
        <taxon>Pyramimonadales</taxon>
        <taxon>Pyramimonadaceae</taxon>
        <taxon>Cymbomonas</taxon>
    </lineage>
</organism>
<dbReference type="CDD" id="cd06257">
    <property type="entry name" value="DnaJ"/>
    <property type="match status" value="1"/>
</dbReference>
<comment type="subcellular location">
    <subcellularLocation>
        <location evidence="1">Mitochondrion inner membrane</location>
        <topology evidence="1">Single-pass membrane protein</topology>
    </subcellularLocation>
</comment>
<dbReference type="InterPro" id="IPR001623">
    <property type="entry name" value="DnaJ_domain"/>
</dbReference>
<evidence type="ECO:0000313" key="12">
    <source>
        <dbReference type="Proteomes" id="UP001190700"/>
    </source>
</evidence>
<keyword evidence="5" id="KW-0496">Mitochondrion</keyword>
<keyword evidence="2" id="KW-0812">Transmembrane</keyword>
<dbReference type="GO" id="GO:0030150">
    <property type="term" value="P:protein import into mitochondrial matrix"/>
    <property type="evidence" value="ECO:0007669"/>
    <property type="project" value="TreeGrafter"/>
</dbReference>
<dbReference type="EMBL" id="LGRX02005024">
    <property type="protein sequence ID" value="KAK3279306.1"/>
    <property type="molecule type" value="Genomic_DNA"/>
</dbReference>
<evidence type="ECO:0000256" key="4">
    <source>
        <dbReference type="ARBA" id="ARBA00022989"/>
    </source>
</evidence>
<name>A0AAE0GKY9_9CHLO</name>
<proteinExistence type="inferred from homology"/>
<keyword evidence="3" id="KW-0999">Mitochondrion inner membrane</keyword>
<dbReference type="PANTHER" id="PTHR12763:SF28">
    <property type="entry name" value="GEO10507P1-RELATED"/>
    <property type="match status" value="1"/>
</dbReference>
<dbReference type="PANTHER" id="PTHR12763">
    <property type="match status" value="1"/>
</dbReference>
<evidence type="ECO:0000256" key="9">
    <source>
        <dbReference type="ARBA" id="ARBA00063640"/>
    </source>
</evidence>
<dbReference type="InterPro" id="IPR036869">
    <property type="entry name" value="J_dom_sf"/>
</dbReference>
<keyword evidence="12" id="KW-1185">Reference proteome</keyword>
<dbReference type="GO" id="GO:0001405">
    <property type="term" value="C:PAM complex, Tim23 associated import motor"/>
    <property type="evidence" value="ECO:0007669"/>
    <property type="project" value="TreeGrafter"/>
</dbReference>
<dbReference type="PROSITE" id="PS50076">
    <property type="entry name" value="DNAJ_2"/>
    <property type="match status" value="1"/>
</dbReference>
<comment type="function">
    <text evidence="8">Component of the PAM complex, a complex required for the translocation of transit peptide-containing proteins from the inner membrane into the mitochondrial matrix in an ATP-dependent manner.</text>
</comment>
<evidence type="ECO:0000313" key="11">
    <source>
        <dbReference type="EMBL" id="KAK3279306.1"/>
    </source>
</evidence>
<dbReference type="GO" id="GO:0001671">
    <property type="term" value="F:ATPase activator activity"/>
    <property type="evidence" value="ECO:0007669"/>
    <property type="project" value="TreeGrafter"/>
</dbReference>
<dbReference type="FunFam" id="1.10.287.110:FF:000001">
    <property type="entry name" value="Import inner membrane translocase subunit tim14"/>
    <property type="match status" value="1"/>
</dbReference>
<evidence type="ECO:0000256" key="3">
    <source>
        <dbReference type="ARBA" id="ARBA00022792"/>
    </source>
</evidence>
<protein>
    <recommendedName>
        <fullName evidence="10">J domain-containing protein</fullName>
    </recommendedName>
</protein>
<dbReference type="Proteomes" id="UP001190700">
    <property type="component" value="Unassembled WGS sequence"/>
</dbReference>
<comment type="subunit">
    <text evidence="9">Probable component of the PAM complex at least composed of a mitochondrial HSP70 protein, TIMM44 and TIMM14. The complex interacts with the TIMM23 component of the TIM17:23 complex.</text>
</comment>
<reference evidence="11 12" key="1">
    <citation type="journal article" date="2015" name="Genome Biol. Evol.">
        <title>Comparative Genomics of a Bacterivorous Green Alga Reveals Evolutionary Causalities and Consequences of Phago-Mixotrophic Mode of Nutrition.</title>
        <authorList>
            <person name="Burns J.A."/>
            <person name="Paasch A."/>
            <person name="Narechania A."/>
            <person name="Kim E."/>
        </authorList>
    </citation>
    <scope>NUCLEOTIDE SEQUENCE [LARGE SCALE GENOMIC DNA]</scope>
    <source>
        <strain evidence="11 12">PLY_AMNH</strain>
    </source>
</reference>
<dbReference type="Gene3D" id="1.10.287.110">
    <property type="entry name" value="DnaJ domain"/>
    <property type="match status" value="1"/>
</dbReference>
<evidence type="ECO:0000256" key="2">
    <source>
        <dbReference type="ARBA" id="ARBA00022692"/>
    </source>
</evidence>
<dbReference type="SUPFAM" id="SSF46565">
    <property type="entry name" value="Chaperone J-domain"/>
    <property type="match status" value="1"/>
</dbReference>
<keyword evidence="4" id="KW-1133">Transmembrane helix</keyword>
<evidence type="ECO:0000259" key="10">
    <source>
        <dbReference type="PROSITE" id="PS50076"/>
    </source>
</evidence>
<gene>
    <name evidence="11" type="ORF">CYMTET_12799</name>
</gene>
<accession>A0AAE0GKY9</accession>
<dbReference type="SMART" id="SM00271">
    <property type="entry name" value="DnaJ"/>
    <property type="match status" value="1"/>
</dbReference>
<feature type="domain" description="J" evidence="10">
    <location>
        <begin position="51"/>
        <end position="108"/>
    </location>
</feature>
<dbReference type="AlphaFoldDB" id="A0AAE0GKY9"/>
<comment type="similarity">
    <text evidence="7">Belongs to the TIM14 family.</text>
</comment>
<comment type="caution">
    <text evidence="11">The sequence shown here is derived from an EMBL/GenBank/DDBJ whole genome shotgun (WGS) entry which is preliminary data.</text>
</comment>
<evidence type="ECO:0000256" key="1">
    <source>
        <dbReference type="ARBA" id="ARBA00004434"/>
    </source>
</evidence>
<evidence type="ECO:0000256" key="8">
    <source>
        <dbReference type="ARBA" id="ARBA00059031"/>
    </source>
</evidence>
<sequence>MASPLVAGLSVAAAALTARGAIVAYNAWLTAPRAAKAFYKGGFEAVMTKREASLILGVREAAKPDKIKAAHRKIMIANHPDAGGNDFMASKINEAKELLLGKGKGPMK</sequence>
<evidence type="ECO:0000256" key="5">
    <source>
        <dbReference type="ARBA" id="ARBA00023128"/>
    </source>
</evidence>
<evidence type="ECO:0000256" key="6">
    <source>
        <dbReference type="ARBA" id="ARBA00023136"/>
    </source>
</evidence>
<keyword evidence="6" id="KW-0472">Membrane</keyword>